<dbReference type="InParanoid" id="G9EKH9"/>
<dbReference type="EMBL" id="JH413801">
    <property type="protein sequence ID" value="EHL32330.1"/>
    <property type="molecule type" value="Genomic_DNA"/>
</dbReference>
<keyword evidence="2" id="KW-1185">Reference proteome</keyword>
<dbReference type="AlphaFoldDB" id="G9EKH9"/>
<dbReference type="Proteomes" id="UP000002770">
    <property type="component" value="Unassembled WGS sequence"/>
</dbReference>
<reference evidence="1 2" key="1">
    <citation type="journal article" date="2011" name="BMC Genomics">
        <title>Insight into cross-talk between intra-amoebal pathogens.</title>
        <authorList>
            <person name="Gimenez G."/>
            <person name="Bertelli C."/>
            <person name="Moliner C."/>
            <person name="Robert C."/>
            <person name="Raoult D."/>
            <person name="Fournier P.E."/>
            <person name="Greub G."/>
        </authorList>
    </citation>
    <scope>NUCLEOTIDE SEQUENCE [LARGE SCALE GENOMIC DNA]</scope>
    <source>
        <strain evidence="1 2">LLAP12</strain>
    </source>
</reference>
<sequence length="55" mass="6326">MNELGETAAFSRLQQQQVPARNHHIFSVDSSKINVPHELLDTGYKAPNKKQYYPQ</sequence>
<proteinExistence type="predicted"/>
<protein>
    <submittedName>
        <fullName evidence="1">Uncharacterized protein</fullName>
    </submittedName>
</protein>
<name>G9EKH9_9GAMM</name>
<organism evidence="1 2">
    <name type="scientific">Legionella drancourtii LLAP12</name>
    <dbReference type="NCBI Taxonomy" id="658187"/>
    <lineage>
        <taxon>Bacteria</taxon>
        <taxon>Pseudomonadati</taxon>
        <taxon>Pseudomonadota</taxon>
        <taxon>Gammaproteobacteria</taxon>
        <taxon>Legionellales</taxon>
        <taxon>Legionellaceae</taxon>
        <taxon>Legionella</taxon>
    </lineage>
</organism>
<evidence type="ECO:0000313" key="2">
    <source>
        <dbReference type="Proteomes" id="UP000002770"/>
    </source>
</evidence>
<dbReference type="HOGENOM" id="CLU_3026722_0_0_6"/>
<gene>
    <name evidence="1" type="ORF">LDG_5713</name>
</gene>
<evidence type="ECO:0000313" key="1">
    <source>
        <dbReference type="EMBL" id="EHL32330.1"/>
    </source>
</evidence>
<accession>G9EKH9</accession>
<dbReference type="STRING" id="658187.LDG_5713"/>